<feature type="region of interest" description="Disordered" evidence="1">
    <location>
        <begin position="36"/>
        <end position="60"/>
    </location>
</feature>
<accession>A0A0C9U192</accession>
<protein>
    <submittedName>
        <fullName evidence="2">Uncharacterized protein</fullName>
    </submittedName>
</protein>
<evidence type="ECO:0000313" key="3">
    <source>
        <dbReference type="Proteomes" id="UP000054279"/>
    </source>
</evidence>
<name>A0A0C9U192_SPHS4</name>
<keyword evidence="3" id="KW-1185">Reference proteome</keyword>
<dbReference type="AlphaFoldDB" id="A0A0C9U192"/>
<dbReference type="Proteomes" id="UP000054279">
    <property type="component" value="Unassembled WGS sequence"/>
</dbReference>
<evidence type="ECO:0000256" key="1">
    <source>
        <dbReference type="SAM" id="MobiDB-lite"/>
    </source>
</evidence>
<reference evidence="2 3" key="1">
    <citation type="submission" date="2014-06" db="EMBL/GenBank/DDBJ databases">
        <title>Evolutionary Origins and Diversification of the Mycorrhizal Mutualists.</title>
        <authorList>
            <consortium name="DOE Joint Genome Institute"/>
            <consortium name="Mycorrhizal Genomics Consortium"/>
            <person name="Kohler A."/>
            <person name="Kuo A."/>
            <person name="Nagy L.G."/>
            <person name="Floudas D."/>
            <person name="Copeland A."/>
            <person name="Barry K.W."/>
            <person name="Cichocki N."/>
            <person name="Veneault-Fourrey C."/>
            <person name="LaButti K."/>
            <person name="Lindquist E.A."/>
            <person name="Lipzen A."/>
            <person name="Lundell T."/>
            <person name="Morin E."/>
            <person name="Murat C."/>
            <person name="Riley R."/>
            <person name="Ohm R."/>
            <person name="Sun H."/>
            <person name="Tunlid A."/>
            <person name="Henrissat B."/>
            <person name="Grigoriev I.V."/>
            <person name="Hibbett D.S."/>
            <person name="Martin F."/>
        </authorList>
    </citation>
    <scope>NUCLEOTIDE SEQUENCE [LARGE SCALE GENOMIC DNA]</scope>
    <source>
        <strain evidence="2 3">SS14</strain>
    </source>
</reference>
<evidence type="ECO:0000313" key="2">
    <source>
        <dbReference type="EMBL" id="KIJ27784.1"/>
    </source>
</evidence>
<proteinExistence type="predicted"/>
<dbReference type="HOGENOM" id="CLU_1327130_0_0_1"/>
<gene>
    <name evidence="2" type="ORF">M422DRAFT_271018</name>
</gene>
<feature type="compositionally biased region" description="Polar residues" evidence="1">
    <location>
        <begin position="49"/>
        <end position="60"/>
    </location>
</feature>
<organism evidence="2 3">
    <name type="scientific">Sphaerobolus stellatus (strain SS14)</name>
    <dbReference type="NCBI Taxonomy" id="990650"/>
    <lineage>
        <taxon>Eukaryota</taxon>
        <taxon>Fungi</taxon>
        <taxon>Dikarya</taxon>
        <taxon>Basidiomycota</taxon>
        <taxon>Agaricomycotina</taxon>
        <taxon>Agaricomycetes</taxon>
        <taxon>Phallomycetidae</taxon>
        <taxon>Geastrales</taxon>
        <taxon>Sphaerobolaceae</taxon>
        <taxon>Sphaerobolus</taxon>
    </lineage>
</organism>
<dbReference type="EMBL" id="KN837324">
    <property type="protein sequence ID" value="KIJ27784.1"/>
    <property type="molecule type" value="Genomic_DNA"/>
</dbReference>
<sequence length="207" mass="23045">MSRMRGKAPPFPEPNDQLVSIAAPSTVGHPLIQQRLERPVTPPYEAATTLPSTRSSRTQSGIRLANSLQCLESDSRNYLTTTLLSLPEQIIQYPQGFVPFLLTERPIRTMNVHIRLGYGYGYESIIIKKNANDNRITIACSVEQIRLAIWADKPGRQERLIDKLLHHGTGTGLDKLARLTKAEKHGSCLLSNTVEMVVPVCFPCLSI</sequence>